<keyword evidence="4" id="KW-1185">Reference proteome</keyword>
<dbReference type="RefSeq" id="WP_338098615.1">
    <property type="nucleotide sequence ID" value="NZ_JAWDKD010000002.1"/>
</dbReference>
<dbReference type="Pfam" id="PF03684">
    <property type="entry name" value="UPF0179"/>
    <property type="match status" value="1"/>
</dbReference>
<dbReference type="EMBL" id="JAWDKD010000002">
    <property type="protein sequence ID" value="MDV0446234.1"/>
    <property type="molecule type" value="Genomic_DNA"/>
</dbReference>
<reference evidence="3" key="1">
    <citation type="submission" date="2023-06" db="EMBL/GenBank/DDBJ databases">
        <title>Genome sequence of Methanosarcinaceae archaeon Ag5.</title>
        <authorList>
            <person name="Protasov E."/>
            <person name="Platt K."/>
            <person name="Poehlein A."/>
            <person name="Daniel R."/>
            <person name="Brune A."/>
        </authorList>
    </citation>
    <scope>NUCLEOTIDE SEQUENCE</scope>
    <source>
        <strain evidence="3">Ag5</strain>
    </source>
</reference>
<name>A0AAE4MHG2_9EURY</name>
<protein>
    <recommendedName>
        <fullName evidence="2">UPF0179 protein MsAg5_00620</fullName>
    </recommendedName>
</protein>
<dbReference type="InterPro" id="IPR005369">
    <property type="entry name" value="UPF0179"/>
</dbReference>
<dbReference type="AlphaFoldDB" id="A0AAE4MHG2"/>
<dbReference type="Proteomes" id="UP001271789">
    <property type="component" value="Unassembled WGS sequence"/>
</dbReference>
<evidence type="ECO:0000313" key="3">
    <source>
        <dbReference type="EMBL" id="MDV0446234.1"/>
    </source>
</evidence>
<accession>A0AAE4MHG2</accession>
<dbReference type="PANTHER" id="PTHR40699">
    <property type="entry name" value="UPF0179 PROTEIN MJ1627"/>
    <property type="match status" value="1"/>
</dbReference>
<evidence type="ECO:0000313" key="4">
    <source>
        <dbReference type="Proteomes" id="UP001271789"/>
    </source>
</evidence>
<dbReference type="PANTHER" id="PTHR40699:SF1">
    <property type="entry name" value="UPF0179 PROTEIN MJ1627"/>
    <property type="match status" value="1"/>
</dbReference>
<sequence length="156" mass="17034">MAAAVKITVIGSRLAKPGGEFFFMQEMEECKKCQIRGTCLNLEPGRKYVIQSVKNANLLSCALHDEGVLAVVVKNAPVEAYVDSKKAVSGSKIVYEPVFVRKNSAENGDDEDGGLDYALFSPKGLEKGDKCVVADVFEGFELDGKTYKRVYLVLES</sequence>
<dbReference type="HAMAP" id="MF_00498">
    <property type="entry name" value="UPF0179"/>
    <property type="match status" value="1"/>
</dbReference>
<evidence type="ECO:0000256" key="1">
    <source>
        <dbReference type="ARBA" id="ARBA00010824"/>
    </source>
</evidence>
<organism evidence="3 4">
    <name type="scientific">Methanolapillus africanus</name>
    <dbReference type="NCBI Taxonomy" id="3028297"/>
    <lineage>
        <taxon>Archaea</taxon>
        <taxon>Methanobacteriati</taxon>
        <taxon>Methanobacteriota</taxon>
        <taxon>Stenosarchaea group</taxon>
        <taxon>Methanomicrobia</taxon>
        <taxon>Methanosarcinales</taxon>
        <taxon>Methanosarcinaceae</taxon>
        <taxon>Methanolapillus</taxon>
    </lineage>
</organism>
<gene>
    <name evidence="3" type="ORF">MsAg5_00620</name>
</gene>
<evidence type="ECO:0000256" key="2">
    <source>
        <dbReference type="HAMAP-Rule" id="MF_00498"/>
    </source>
</evidence>
<proteinExistence type="inferred from homology"/>
<comment type="caution">
    <text evidence="3">The sequence shown here is derived from an EMBL/GenBank/DDBJ whole genome shotgun (WGS) entry which is preliminary data.</text>
</comment>
<comment type="similarity">
    <text evidence="1 2">Belongs to the UPF0179 family.</text>
</comment>